<dbReference type="HOGENOM" id="CLU_2626833_0_0_1"/>
<dbReference type="PaxDb" id="3847-GLYMA13G32395.1"/>
<sequence length="78" mass="8731">MRGKIAVPTRRECMVRRVGAKRTRGPSHVKPHHFIFTLAFLCPSLMIDLLHVNHSSQHSCRPTATTTPIITGFPTSLI</sequence>
<dbReference type="AlphaFoldDB" id="K7M1T3"/>
<dbReference type="Proteomes" id="UP000008827">
    <property type="component" value="Chromosome 13"/>
</dbReference>
<reference evidence="2" key="2">
    <citation type="submission" date="2018-02" db="UniProtKB">
        <authorList>
            <consortium name="EnsemblPlants"/>
        </authorList>
    </citation>
    <scope>IDENTIFICATION</scope>
    <source>
        <strain evidence="2">Williams 82</strain>
    </source>
</reference>
<gene>
    <name evidence="1" type="ORF">GLYMA_13G250600</name>
</gene>
<dbReference type="EnsemblPlants" id="KRH21642">
    <property type="protein sequence ID" value="KRH21642"/>
    <property type="gene ID" value="GLYMA_13G250600"/>
</dbReference>
<dbReference type="Gramene" id="KRH21642">
    <property type="protein sequence ID" value="KRH21642"/>
    <property type="gene ID" value="GLYMA_13G250600"/>
</dbReference>
<protein>
    <submittedName>
        <fullName evidence="1 2">Uncharacterized protein</fullName>
    </submittedName>
</protein>
<dbReference type="InParanoid" id="K7M1T3"/>
<accession>K7M1T3</accession>
<organism evidence="2">
    <name type="scientific">Glycine max</name>
    <name type="common">Soybean</name>
    <name type="synonym">Glycine hispida</name>
    <dbReference type="NCBI Taxonomy" id="3847"/>
    <lineage>
        <taxon>Eukaryota</taxon>
        <taxon>Viridiplantae</taxon>
        <taxon>Streptophyta</taxon>
        <taxon>Embryophyta</taxon>
        <taxon>Tracheophyta</taxon>
        <taxon>Spermatophyta</taxon>
        <taxon>Magnoliopsida</taxon>
        <taxon>eudicotyledons</taxon>
        <taxon>Gunneridae</taxon>
        <taxon>Pentapetalae</taxon>
        <taxon>rosids</taxon>
        <taxon>fabids</taxon>
        <taxon>Fabales</taxon>
        <taxon>Fabaceae</taxon>
        <taxon>Papilionoideae</taxon>
        <taxon>50 kb inversion clade</taxon>
        <taxon>NPAAA clade</taxon>
        <taxon>indigoferoid/millettioid clade</taxon>
        <taxon>Phaseoleae</taxon>
        <taxon>Glycine</taxon>
        <taxon>Glycine subgen. Soja</taxon>
    </lineage>
</organism>
<reference evidence="1" key="3">
    <citation type="submission" date="2018-07" db="EMBL/GenBank/DDBJ databases">
        <title>WGS assembly of Glycine max.</title>
        <authorList>
            <person name="Schmutz J."/>
            <person name="Cannon S."/>
            <person name="Schlueter J."/>
            <person name="Ma J."/>
            <person name="Mitros T."/>
            <person name="Nelson W."/>
            <person name="Hyten D."/>
            <person name="Song Q."/>
            <person name="Thelen J."/>
            <person name="Cheng J."/>
            <person name="Xu D."/>
            <person name="Hellsten U."/>
            <person name="May G."/>
            <person name="Yu Y."/>
            <person name="Sakurai T."/>
            <person name="Umezawa T."/>
            <person name="Bhattacharyya M."/>
            <person name="Sandhu D."/>
            <person name="Valliyodan B."/>
            <person name="Lindquist E."/>
            <person name="Peto M."/>
            <person name="Grant D."/>
            <person name="Shu S."/>
            <person name="Goodstein D."/>
            <person name="Barry K."/>
            <person name="Futrell-Griggs M."/>
            <person name="Abernathy B."/>
            <person name="Du J."/>
            <person name="Tian Z."/>
            <person name="Zhu L."/>
            <person name="Gill N."/>
            <person name="Joshi T."/>
            <person name="Libault M."/>
            <person name="Sethuraman A."/>
            <person name="Zhang X."/>
            <person name="Shinozaki K."/>
            <person name="Nguyen H."/>
            <person name="Wing R."/>
            <person name="Cregan P."/>
            <person name="Specht J."/>
            <person name="Grimwood J."/>
            <person name="Rokhsar D."/>
            <person name="Stacey G."/>
            <person name="Shoemaker R."/>
            <person name="Jackson S."/>
        </authorList>
    </citation>
    <scope>NUCLEOTIDE SEQUENCE</scope>
    <source>
        <tissue evidence="1">Callus</tissue>
    </source>
</reference>
<dbReference type="EMBL" id="CM000846">
    <property type="protein sequence ID" value="KRH21642.1"/>
    <property type="molecule type" value="Genomic_DNA"/>
</dbReference>
<evidence type="ECO:0000313" key="2">
    <source>
        <dbReference type="EnsemblPlants" id="KRH21642"/>
    </source>
</evidence>
<reference evidence="1 2" key="1">
    <citation type="journal article" date="2010" name="Nature">
        <title>Genome sequence of the palaeopolyploid soybean.</title>
        <authorList>
            <person name="Schmutz J."/>
            <person name="Cannon S.B."/>
            <person name="Schlueter J."/>
            <person name="Ma J."/>
            <person name="Mitros T."/>
            <person name="Nelson W."/>
            <person name="Hyten D.L."/>
            <person name="Song Q."/>
            <person name="Thelen J.J."/>
            <person name="Cheng J."/>
            <person name="Xu D."/>
            <person name="Hellsten U."/>
            <person name="May G.D."/>
            <person name="Yu Y."/>
            <person name="Sakurai T."/>
            <person name="Umezawa T."/>
            <person name="Bhattacharyya M.K."/>
            <person name="Sandhu D."/>
            <person name="Valliyodan B."/>
            <person name="Lindquist E."/>
            <person name="Peto M."/>
            <person name="Grant D."/>
            <person name="Shu S."/>
            <person name="Goodstein D."/>
            <person name="Barry K."/>
            <person name="Futrell-Griggs M."/>
            <person name="Abernathy B."/>
            <person name="Du J."/>
            <person name="Tian Z."/>
            <person name="Zhu L."/>
            <person name="Gill N."/>
            <person name="Joshi T."/>
            <person name="Libault M."/>
            <person name="Sethuraman A."/>
            <person name="Zhang X.-C."/>
            <person name="Shinozaki K."/>
            <person name="Nguyen H.T."/>
            <person name="Wing R.A."/>
            <person name="Cregan P."/>
            <person name="Specht J."/>
            <person name="Grimwood J."/>
            <person name="Rokhsar D."/>
            <person name="Stacey G."/>
            <person name="Shoemaker R.C."/>
            <person name="Jackson S.A."/>
        </authorList>
    </citation>
    <scope>NUCLEOTIDE SEQUENCE [LARGE SCALE GENOMIC DNA]</scope>
    <source>
        <strain evidence="2">cv. Williams 82</strain>
        <tissue evidence="1">Callus</tissue>
    </source>
</reference>
<proteinExistence type="predicted"/>
<evidence type="ECO:0000313" key="1">
    <source>
        <dbReference type="EMBL" id="KRH21642.1"/>
    </source>
</evidence>
<keyword evidence="3" id="KW-1185">Reference proteome</keyword>
<evidence type="ECO:0000313" key="3">
    <source>
        <dbReference type="Proteomes" id="UP000008827"/>
    </source>
</evidence>
<name>K7M1T3_SOYBN</name>